<keyword evidence="2" id="KW-1185">Reference proteome</keyword>
<sequence length="60" mass="6570">MAMDKVVAVGLLTQRDLDLLGAGFARMYPVDACEVFQDLISKLDQVPPVGQPLSHDLQRS</sequence>
<dbReference type="RefSeq" id="WP_184059933.1">
    <property type="nucleotide sequence ID" value="NZ_JACIJK010000011.1"/>
</dbReference>
<evidence type="ECO:0000313" key="2">
    <source>
        <dbReference type="Proteomes" id="UP000546200"/>
    </source>
</evidence>
<dbReference type="Proteomes" id="UP000546200">
    <property type="component" value="Unassembled WGS sequence"/>
</dbReference>
<protein>
    <submittedName>
        <fullName evidence="1">Uncharacterized protein</fullName>
    </submittedName>
</protein>
<dbReference type="EMBL" id="JACIJK010000011">
    <property type="protein sequence ID" value="MBB5716513.1"/>
    <property type="molecule type" value="Genomic_DNA"/>
</dbReference>
<organism evidence="1 2">
    <name type="scientific">Sphingomonas aerophila</name>
    <dbReference type="NCBI Taxonomy" id="1344948"/>
    <lineage>
        <taxon>Bacteria</taxon>
        <taxon>Pseudomonadati</taxon>
        <taxon>Pseudomonadota</taxon>
        <taxon>Alphaproteobacteria</taxon>
        <taxon>Sphingomonadales</taxon>
        <taxon>Sphingomonadaceae</taxon>
        <taxon>Sphingomonas</taxon>
    </lineage>
</organism>
<name>A0A7W9EXG3_9SPHN</name>
<reference evidence="1 2" key="1">
    <citation type="submission" date="2020-08" db="EMBL/GenBank/DDBJ databases">
        <title>Genomic Encyclopedia of Type Strains, Phase IV (KMG-IV): sequencing the most valuable type-strain genomes for metagenomic binning, comparative biology and taxonomic classification.</title>
        <authorList>
            <person name="Goeker M."/>
        </authorList>
    </citation>
    <scope>NUCLEOTIDE SEQUENCE [LARGE SCALE GENOMIC DNA]</scope>
    <source>
        <strain evidence="1 2">DSM 100044</strain>
    </source>
</reference>
<dbReference type="AlphaFoldDB" id="A0A7W9EXG3"/>
<comment type="caution">
    <text evidence="1">The sequence shown here is derived from an EMBL/GenBank/DDBJ whole genome shotgun (WGS) entry which is preliminary data.</text>
</comment>
<accession>A0A7W9EXG3</accession>
<evidence type="ECO:0000313" key="1">
    <source>
        <dbReference type="EMBL" id="MBB5716513.1"/>
    </source>
</evidence>
<proteinExistence type="predicted"/>
<gene>
    <name evidence="1" type="ORF">FHS94_003379</name>
</gene>